<dbReference type="GO" id="GO:0005524">
    <property type="term" value="F:ATP binding"/>
    <property type="evidence" value="ECO:0007669"/>
    <property type="project" value="UniProtKB-KW"/>
</dbReference>
<evidence type="ECO:0000256" key="4">
    <source>
        <dbReference type="ARBA" id="ARBA00022967"/>
    </source>
</evidence>
<reference evidence="8" key="1">
    <citation type="submission" date="2017-09" db="EMBL/GenBank/DDBJ databases">
        <authorList>
            <person name="Feng G."/>
            <person name="Zhu H."/>
        </authorList>
    </citation>
    <scope>NUCLEOTIDE SEQUENCE [LARGE SCALE GENOMIC DNA]</scope>
    <source>
        <strain evidence="8">1PNM-20</strain>
    </source>
</reference>
<evidence type="ECO:0000256" key="5">
    <source>
        <dbReference type="ARBA" id="ARBA00037066"/>
    </source>
</evidence>
<keyword evidence="2" id="KW-0547">Nucleotide-binding</keyword>
<evidence type="ECO:0000256" key="3">
    <source>
        <dbReference type="ARBA" id="ARBA00022840"/>
    </source>
</evidence>
<evidence type="ECO:0000313" key="7">
    <source>
        <dbReference type="EMBL" id="PAX06725.1"/>
    </source>
</evidence>
<dbReference type="SMART" id="SM00382">
    <property type="entry name" value="AAA"/>
    <property type="match status" value="1"/>
</dbReference>
<dbReference type="InterPro" id="IPR003593">
    <property type="entry name" value="AAA+_ATPase"/>
</dbReference>
<dbReference type="Proteomes" id="UP000218151">
    <property type="component" value="Unassembled WGS sequence"/>
</dbReference>
<dbReference type="Pfam" id="PF00005">
    <property type="entry name" value="ABC_tran"/>
    <property type="match status" value="1"/>
</dbReference>
<dbReference type="InterPro" id="IPR027417">
    <property type="entry name" value="P-loop_NTPase"/>
</dbReference>
<dbReference type="SUPFAM" id="SSF52540">
    <property type="entry name" value="P-loop containing nucleoside triphosphate hydrolases"/>
    <property type="match status" value="1"/>
</dbReference>
<dbReference type="OrthoDB" id="9810077at2"/>
<organism evidence="7 8">
    <name type="scientific">Sphingomonas lenta</name>
    <dbReference type="NCBI Taxonomy" id="1141887"/>
    <lineage>
        <taxon>Bacteria</taxon>
        <taxon>Pseudomonadati</taxon>
        <taxon>Pseudomonadota</taxon>
        <taxon>Alphaproteobacteria</taxon>
        <taxon>Sphingomonadales</taxon>
        <taxon>Sphingomonadaceae</taxon>
        <taxon>Sphingomonas</taxon>
    </lineage>
</organism>
<dbReference type="Gene3D" id="3.40.50.300">
    <property type="entry name" value="P-loop containing nucleotide triphosphate hydrolases"/>
    <property type="match status" value="1"/>
</dbReference>
<proteinExistence type="predicted"/>
<keyword evidence="4" id="KW-1278">Translocase</keyword>
<sequence>MIALHAAAHAPLLRPTSLAVGPGELAVLLGPNGAGKTTLIRVALGLLPATEGEARVGGDPVDRLSPAERARRVAYLPQSRPPAWAQPVRDLAALGRFAHGAALGRLAPQDAAAVDRALAACALEPLAHRPAHTLSGGELARAHLARALAAEAPMVVADEPVASLDPRHQHQVLRLLRDHVARGGGALVVLHDLDLAARYADRLLWMQGGALVADGSVADTMTPERVAQVYGVAARLIDRDGRLHVVVDDPL</sequence>
<dbReference type="EMBL" id="NSLI01000005">
    <property type="protein sequence ID" value="PAX06725.1"/>
    <property type="molecule type" value="Genomic_DNA"/>
</dbReference>
<name>A0A2A2SC04_9SPHN</name>
<dbReference type="PANTHER" id="PTHR42794:SF1">
    <property type="entry name" value="HEMIN IMPORT ATP-BINDING PROTEIN HMUV"/>
    <property type="match status" value="1"/>
</dbReference>
<evidence type="ECO:0000313" key="8">
    <source>
        <dbReference type="Proteomes" id="UP000218151"/>
    </source>
</evidence>
<evidence type="ECO:0000256" key="1">
    <source>
        <dbReference type="ARBA" id="ARBA00022448"/>
    </source>
</evidence>
<dbReference type="AlphaFoldDB" id="A0A2A2SC04"/>
<accession>A0A2A2SC04</accession>
<protein>
    <submittedName>
        <fullName evidence="7">Iron ABC transporter ATP-binding protein</fullName>
    </submittedName>
</protein>
<dbReference type="GO" id="GO:0016887">
    <property type="term" value="F:ATP hydrolysis activity"/>
    <property type="evidence" value="ECO:0007669"/>
    <property type="project" value="InterPro"/>
</dbReference>
<dbReference type="InterPro" id="IPR003439">
    <property type="entry name" value="ABC_transporter-like_ATP-bd"/>
</dbReference>
<evidence type="ECO:0000256" key="2">
    <source>
        <dbReference type="ARBA" id="ARBA00022741"/>
    </source>
</evidence>
<comment type="caution">
    <text evidence="7">The sequence shown here is derived from an EMBL/GenBank/DDBJ whole genome shotgun (WGS) entry which is preliminary data.</text>
</comment>
<evidence type="ECO:0000259" key="6">
    <source>
        <dbReference type="PROSITE" id="PS50893"/>
    </source>
</evidence>
<comment type="function">
    <text evidence="5">Part of the ABC transporter complex HmuTUV involved in hemin import. Responsible for energy coupling to the transport system.</text>
</comment>
<dbReference type="RefSeq" id="WP_095999470.1">
    <property type="nucleotide sequence ID" value="NZ_NSLI01000005.1"/>
</dbReference>
<dbReference type="PROSITE" id="PS50893">
    <property type="entry name" value="ABC_TRANSPORTER_2"/>
    <property type="match status" value="1"/>
</dbReference>
<dbReference type="PANTHER" id="PTHR42794">
    <property type="entry name" value="HEMIN IMPORT ATP-BINDING PROTEIN HMUV"/>
    <property type="match status" value="1"/>
</dbReference>
<gene>
    <name evidence="7" type="ORF">CKY28_16500</name>
</gene>
<keyword evidence="8" id="KW-1185">Reference proteome</keyword>
<keyword evidence="1" id="KW-0813">Transport</keyword>
<keyword evidence="3 7" id="KW-0067">ATP-binding</keyword>
<feature type="domain" description="ABC transporter" evidence="6">
    <location>
        <begin position="2"/>
        <end position="233"/>
    </location>
</feature>